<organism evidence="14 15">
    <name type="scientific">Thalassobacillus hwangdonensis</name>
    <dbReference type="NCBI Taxonomy" id="546108"/>
    <lineage>
        <taxon>Bacteria</taxon>
        <taxon>Bacillati</taxon>
        <taxon>Bacillota</taxon>
        <taxon>Bacilli</taxon>
        <taxon>Bacillales</taxon>
        <taxon>Bacillaceae</taxon>
        <taxon>Thalassobacillus</taxon>
    </lineage>
</organism>
<dbReference type="InterPro" id="IPR008271">
    <property type="entry name" value="Ser/Thr_kinase_AS"/>
</dbReference>
<dbReference type="InterPro" id="IPR011009">
    <property type="entry name" value="Kinase-like_dom_sf"/>
</dbReference>
<feature type="compositionally biased region" description="Acidic residues" evidence="10">
    <location>
        <begin position="593"/>
        <end position="615"/>
    </location>
</feature>
<dbReference type="InterPro" id="IPR005543">
    <property type="entry name" value="PASTA_dom"/>
</dbReference>
<dbReference type="Gene3D" id="3.30.200.20">
    <property type="entry name" value="Phosphorylase Kinase, domain 1"/>
    <property type="match status" value="1"/>
</dbReference>
<dbReference type="NCBIfam" id="NF033483">
    <property type="entry name" value="PknB_PASTA_kin"/>
    <property type="match status" value="1"/>
</dbReference>
<keyword evidence="2" id="KW-0723">Serine/threonine-protein kinase</keyword>
<keyword evidence="11" id="KW-0472">Membrane</keyword>
<protein>
    <recommendedName>
        <fullName evidence="1">non-specific serine/threonine protein kinase</fullName>
        <ecNumber evidence="1">2.7.11.1</ecNumber>
    </recommendedName>
</protein>
<evidence type="ECO:0000256" key="10">
    <source>
        <dbReference type="SAM" id="MobiDB-lite"/>
    </source>
</evidence>
<keyword evidence="6 9" id="KW-0067">ATP-binding</keyword>
<dbReference type="PROSITE" id="PS00108">
    <property type="entry name" value="PROTEIN_KINASE_ST"/>
    <property type="match status" value="1"/>
</dbReference>
<comment type="caution">
    <text evidence="14">The sequence shown here is derived from an EMBL/GenBank/DDBJ whole genome shotgun (WGS) entry which is preliminary data.</text>
</comment>
<dbReference type="PROSITE" id="PS00107">
    <property type="entry name" value="PROTEIN_KINASE_ATP"/>
    <property type="match status" value="1"/>
</dbReference>
<dbReference type="CDD" id="cd14014">
    <property type="entry name" value="STKc_PknB_like"/>
    <property type="match status" value="1"/>
</dbReference>
<evidence type="ECO:0000256" key="11">
    <source>
        <dbReference type="SAM" id="Phobius"/>
    </source>
</evidence>
<dbReference type="EC" id="2.7.11.1" evidence="1"/>
<comment type="catalytic activity">
    <reaction evidence="8">
        <text>L-seryl-[protein] + ATP = O-phospho-L-seryl-[protein] + ADP + H(+)</text>
        <dbReference type="Rhea" id="RHEA:17989"/>
        <dbReference type="Rhea" id="RHEA-COMP:9863"/>
        <dbReference type="Rhea" id="RHEA-COMP:11604"/>
        <dbReference type="ChEBI" id="CHEBI:15378"/>
        <dbReference type="ChEBI" id="CHEBI:29999"/>
        <dbReference type="ChEBI" id="CHEBI:30616"/>
        <dbReference type="ChEBI" id="CHEBI:83421"/>
        <dbReference type="ChEBI" id="CHEBI:456216"/>
        <dbReference type="EC" id="2.7.11.1"/>
    </reaction>
</comment>
<feature type="binding site" evidence="9">
    <location>
        <position position="40"/>
    </location>
    <ligand>
        <name>ATP</name>
        <dbReference type="ChEBI" id="CHEBI:30616"/>
    </ligand>
</feature>
<evidence type="ECO:0000256" key="6">
    <source>
        <dbReference type="ARBA" id="ARBA00022840"/>
    </source>
</evidence>
<dbReference type="Gene3D" id="1.10.510.10">
    <property type="entry name" value="Transferase(Phosphotransferase) domain 1"/>
    <property type="match status" value="1"/>
</dbReference>
<dbReference type="PROSITE" id="PS51178">
    <property type="entry name" value="PASTA"/>
    <property type="match status" value="3"/>
</dbReference>
<dbReference type="Pfam" id="PF21160">
    <property type="entry name" value="PrkC-like_PASTA-like"/>
    <property type="match status" value="1"/>
</dbReference>
<evidence type="ECO:0000256" key="7">
    <source>
        <dbReference type="ARBA" id="ARBA00047899"/>
    </source>
</evidence>
<feature type="transmembrane region" description="Helical" evidence="11">
    <location>
        <begin position="342"/>
        <end position="364"/>
    </location>
</feature>
<evidence type="ECO:0000313" key="15">
    <source>
        <dbReference type="Proteomes" id="UP001596990"/>
    </source>
</evidence>
<evidence type="ECO:0000256" key="9">
    <source>
        <dbReference type="PROSITE-ProRule" id="PRU10141"/>
    </source>
</evidence>
<feature type="domain" description="Protein kinase" evidence="12">
    <location>
        <begin position="11"/>
        <end position="271"/>
    </location>
</feature>
<keyword evidence="11" id="KW-1133">Transmembrane helix</keyword>
<dbReference type="SMART" id="SM00220">
    <property type="entry name" value="S_TKc"/>
    <property type="match status" value="1"/>
</dbReference>
<evidence type="ECO:0000256" key="8">
    <source>
        <dbReference type="ARBA" id="ARBA00048679"/>
    </source>
</evidence>
<comment type="catalytic activity">
    <reaction evidence="7">
        <text>L-threonyl-[protein] + ATP = O-phospho-L-threonyl-[protein] + ADP + H(+)</text>
        <dbReference type="Rhea" id="RHEA:46608"/>
        <dbReference type="Rhea" id="RHEA-COMP:11060"/>
        <dbReference type="Rhea" id="RHEA-COMP:11605"/>
        <dbReference type="ChEBI" id="CHEBI:15378"/>
        <dbReference type="ChEBI" id="CHEBI:30013"/>
        <dbReference type="ChEBI" id="CHEBI:30616"/>
        <dbReference type="ChEBI" id="CHEBI:61977"/>
        <dbReference type="ChEBI" id="CHEBI:456216"/>
        <dbReference type="EC" id="2.7.11.1"/>
    </reaction>
</comment>
<evidence type="ECO:0000256" key="2">
    <source>
        <dbReference type="ARBA" id="ARBA00022527"/>
    </source>
</evidence>
<dbReference type="InterPro" id="IPR017441">
    <property type="entry name" value="Protein_kinase_ATP_BS"/>
</dbReference>
<keyword evidence="3" id="KW-0808">Transferase</keyword>
<accession>A0ABW3KY07</accession>
<feature type="compositionally biased region" description="Polar residues" evidence="10">
    <location>
        <begin position="313"/>
        <end position="329"/>
    </location>
</feature>
<evidence type="ECO:0000256" key="5">
    <source>
        <dbReference type="ARBA" id="ARBA00022777"/>
    </source>
</evidence>
<dbReference type="PROSITE" id="PS50011">
    <property type="entry name" value="PROTEIN_KINASE_DOM"/>
    <property type="match status" value="1"/>
</dbReference>
<feature type="region of interest" description="Disordered" evidence="10">
    <location>
        <begin position="307"/>
        <end position="337"/>
    </location>
</feature>
<reference evidence="15" key="1">
    <citation type="journal article" date="2019" name="Int. J. Syst. Evol. Microbiol.">
        <title>The Global Catalogue of Microorganisms (GCM) 10K type strain sequencing project: providing services to taxonomists for standard genome sequencing and annotation.</title>
        <authorList>
            <consortium name="The Broad Institute Genomics Platform"/>
            <consortium name="The Broad Institute Genome Sequencing Center for Infectious Disease"/>
            <person name="Wu L."/>
            <person name="Ma J."/>
        </authorList>
    </citation>
    <scope>NUCLEOTIDE SEQUENCE [LARGE SCALE GENOMIC DNA]</scope>
    <source>
        <strain evidence="15">CCUG 56607</strain>
    </source>
</reference>
<dbReference type="Proteomes" id="UP001596990">
    <property type="component" value="Unassembled WGS sequence"/>
</dbReference>
<keyword evidence="15" id="KW-1185">Reference proteome</keyword>
<dbReference type="SUPFAM" id="SSF56112">
    <property type="entry name" value="Protein kinase-like (PK-like)"/>
    <property type="match status" value="1"/>
</dbReference>
<keyword evidence="11" id="KW-0812">Transmembrane</keyword>
<gene>
    <name evidence="14" type="primary">pknB</name>
    <name evidence="14" type="ORF">ACFQ2J_02830</name>
</gene>
<keyword evidence="4 9" id="KW-0547">Nucleotide-binding</keyword>
<feature type="domain" description="PASTA" evidence="13">
    <location>
        <begin position="369"/>
        <end position="435"/>
    </location>
</feature>
<dbReference type="PANTHER" id="PTHR43289">
    <property type="entry name" value="MITOGEN-ACTIVATED PROTEIN KINASE KINASE KINASE 20-RELATED"/>
    <property type="match status" value="1"/>
</dbReference>
<keyword evidence="5 14" id="KW-0418">Kinase</keyword>
<dbReference type="GO" id="GO:0016301">
    <property type="term" value="F:kinase activity"/>
    <property type="evidence" value="ECO:0007669"/>
    <property type="project" value="UniProtKB-KW"/>
</dbReference>
<dbReference type="RefSeq" id="WP_386056388.1">
    <property type="nucleotide sequence ID" value="NZ_JBHTKL010000001.1"/>
</dbReference>
<evidence type="ECO:0000256" key="1">
    <source>
        <dbReference type="ARBA" id="ARBA00012513"/>
    </source>
</evidence>
<dbReference type="InterPro" id="IPR000719">
    <property type="entry name" value="Prot_kinase_dom"/>
</dbReference>
<dbReference type="EMBL" id="JBHTKL010000001">
    <property type="protein sequence ID" value="MFD1018124.1"/>
    <property type="molecule type" value="Genomic_DNA"/>
</dbReference>
<feature type="region of interest" description="Disordered" evidence="10">
    <location>
        <begin position="570"/>
        <end position="615"/>
    </location>
</feature>
<dbReference type="Pfam" id="PF03793">
    <property type="entry name" value="PASTA"/>
    <property type="match status" value="3"/>
</dbReference>
<evidence type="ECO:0000259" key="13">
    <source>
        <dbReference type="PROSITE" id="PS51178"/>
    </source>
</evidence>
<dbReference type="CDD" id="cd06577">
    <property type="entry name" value="PASTA_pknB"/>
    <property type="match status" value="3"/>
</dbReference>
<proteinExistence type="predicted"/>
<dbReference type="Gene3D" id="3.30.10.20">
    <property type="match status" value="3"/>
</dbReference>
<evidence type="ECO:0000256" key="3">
    <source>
        <dbReference type="ARBA" id="ARBA00022679"/>
    </source>
</evidence>
<evidence type="ECO:0000259" key="12">
    <source>
        <dbReference type="PROSITE" id="PS50011"/>
    </source>
</evidence>
<dbReference type="Pfam" id="PF00069">
    <property type="entry name" value="Pkinase"/>
    <property type="match status" value="1"/>
</dbReference>
<name>A0ABW3KY07_9BACI</name>
<evidence type="ECO:0000313" key="14">
    <source>
        <dbReference type="EMBL" id="MFD1018124.1"/>
    </source>
</evidence>
<evidence type="ECO:0000256" key="4">
    <source>
        <dbReference type="ARBA" id="ARBA00022741"/>
    </source>
</evidence>
<dbReference type="PANTHER" id="PTHR43289:SF34">
    <property type="entry name" value="SERINE_THREONINE-PROTEIN KINASE YBDM-RELATED"/>
    <property type="match status" value="1"/>
</dbReference>
<dbReference type="SMART" id="SM00740">
    <property type="entry name" value="PASTA"/>
    <property type="match status" value="3"/>
</dbReference>
<sequence>MLHNRLLNDRYRVKEMIGGGGMANVYLAQDTILEREVAIKVLRLEYGNDDEFIARFHREAQSAISLAHPNIVNIFDVGEEEDIYYMVMEYVDGMTLKKYIQQNGPVEVSEALQIMSQITSAISHAHDNGIVHRDIKPENILIDHYGQVKVTDFGIAMALSATALTQTNSILGSVHYLSPEQARGGMATKKSDIYSLGIVMFELLTGRLPFSGQSAVSVALKHLQNDTPSLRRWNPDIPQTVENAVLKATAKDPFHRYETVHDMEMDLETALDPERFDEEPFTLPEDDDMEKTKAIPVITQEAFENHKTDKTIIHTNGGSTKKPGETNSPPDKKKEKKKKKKLLPWLLSILAILIIGGVAALFIVPEMMKPDDVEMIDVTGMEYEEAYSELLKLNLDVEREQRYSEDVEEGIVISTQPEEGSVIKEGKTVTVITSQGKEKVIFEDYTGSDFEKTKSELEALGFESITSIPVSSSEVEEGMIIEHGSPLADAEVVPEDTRVFFRVSTGPPYVELESLIGMSQDEAVAALKDKNLNEEITEEFSDEVEKGYVIRHEPGENEDVREGSTVELVVSKGQEKKPPVTVQREVTIPYDPPEQDNGDGQDGEGDEDTPPEEQEPVEQEVLVYIGDMENNIENVKDQFTITEERTYQMTFLIAQNTEAAYRIVVDGETVLEDTIPYQEGE</sequence>
<feature type="domain" description="PASTA" evidence="13">
    <location>
        <begin position="436"/>
        <end position="505"/>
    </location>
</feature>
<feature type="domain" description="PASTA" evidence="13">
    <location>
        <begin position="506"/>
        <end position="572"/>
    </location>
</feature>
<dbReference type="Gene3D" id="2.60.40.2560">
    <property type="match status" value="1"/>
</dbReference>